<name>A0A1N7H745_9RHOB</name>
<dbReference type="PANTHER" id="PTHR42681">
    <property type="entry name" value="MALONYL-COA-ACYL CARRIER PROTEIN TRANSACYLASE, MITOCHONDRIAL"/>
    <property type="match status" value="1"/>
</dbReference>
<accession>A0A1N7H745</accession>
<dbReference type="AlphaFoldDB" id="A0A1N7H745"/>
<protein>
    <recommendedName>
        <fullName evidence="1">[acyl-carrier-protein] S-malonyltransferase</fullName>
        <ecNumber evidence="1">2.3.1.39</ecNumber>
    </recommendedName>
</protein>
<dbReference type="EMBL" id="FTNV01000002">
    <property type="protein sequence ID" value="SIS20478.1"/>
    <property type="molecule type" value="Genomic_DNA"/>
</dbReference>
<dbReference type="InterPro" id="IPR001227">
    <property type="entry name" value="Ac_transferase_dom_sf"/>
</dbReference>
<dbReference type="InterPro" id="IPR014043">
    <property type="entry name" value="Acyl_transferase_dom"/>
</dbReference>
<dbReference type="SUPFAM" id="SSF52151">
    <property type="entry name" value="FabD/lysophospholipase-like"/>
    <property type="match status" value="1"/>
</dbReference>
<dbReference type="STRING" id="573024.SAMN05216208_2730"/>
<dbReference type="InterPro" id="IPR050858">
    <property type="entry name" value="Mal-CoA-ACP_Trans/PKS_FabD"/>
</dbReference>
<proteinExistence type="predicted"/>
<sequence>MSCRAVLICPGRGTYNKSELGYLARHHAGAPLLGAFDDMRRGAGQAPLTELDSASRFDPQTHVTGDNASPLIYACALLDRQALAEDIELVAVTGNSLGWYSALAAAGAVTPKGGFEIVGTMGRLMHERGAGGQIVYPCTGPDWRPDPARRAGLMRILQEIDGQDGILRLSIDLGGMLVLAGDDAGLAVFTEAVPQIDGRFPMRLPHHAAFHTDLMAPIAEAGRAALPRSLFRQPSLPMIDGRGAIWWPGGTDLAALHAYTLGAQVTQTYDFARAVRHAAREFAPDMFIIAGPGTTLGGSVAQSLITCDWRGLDGKASFQDRQEEAPLLVSMGDPAQREIAAG</sequence>
<keyword evidence="2" id="KW-0808">Transferase</keyword>
<evidence type="ECO:0000313" key="7">
    <source>
        <dbReference type="Proteomes" id="UP000186019"/>
    </source>
</evidence>
<dbReference type="Proteomes" id="UP000186019">
    <property type="component" value="Unassembled WGS sequence"/>
</dbReference>
<gene>
    <name evidence="6" type="ORF">SAMN05421666_2589</name>
</gene>
<dbReference type="InterPro" id="IPR016035">
    <property type="entry name" value="Acyl_Trfase/lysoPLipase"/>
</dbReference>
<feature type="domain" description="Malonyl-CoA:ACP transacylase (MAT)" evidence="5">
    <location>
        <begin position="8"/>
        <end position="312"/>
    </location>
</feature>
<evidence type="ECO:0000256" key="1">
    <source>
        <dbReference type="ARBA" id="ARBA00013258"/>
    </source>
</evidence>
<dbReference type="SMART" id="SM00827">
    <property type="entry name" value="PKS_AT"/>
    <property type="match status" value="1"/>
</dbReference>
<reference evidence="6 7" key="1">
    <citation type="submission" date="2017-01" db="EMBL/GenBank/DDBJ databases">
        <authorList>
            <person name="Mah S.A."/>
            <person name="Swanson W.J."/>
            <person name="Moy G.W."/>
            <person name="Vacquier V.D."/>
        </authorList>
    </citation>
    <scope>NUCLEOTIDE SEQUENCE [LARGE SCALE GENOMIC DNA]</scope>
    <source>
        <strain evidence="6 7">DSM 29590</strain>
    </source>
</reference>
<evidence type="ECO:0000259" key="5">
    <source>
        <dbReference type="SMART" id="SM00827"/>
    </source>
</evidence>
<organism evidence="6 7">
    <name type="scientific">Roseovarius nanhaiticus</name>
    <dbReference type="NCBI Taxonomy" id="573024"/>
    <lineage>
        <taxon>Bacteria</taxon>
        <taxon>Pseudomonadati</taxon>
        <taxon>Pseudomonadota</taxon>
        <taxon>Alphaproteobacteria</taxon>
        <taxon>Rhodobacterales</taxon>
        <taxon>Roseobacteraceae</taxon>
        <taxon>Roseovarius</taxon>
    </lineage>
</organism>
<keyword evidence="7" id="KW-1185">Reference proteome</keyword>
<dbReference type="RefSeq" id="WP_076534587.1">
    <property type="nucleotide sequence ID" value="NZ_FOAC01000003.1"/>
</dbReference>
<dbReference type="GO" id="GO:0006633">
    <property type="term" value="P:fatty acid biosynthetic process"/>
    <property type="evidence" value="ECO:0007669"/>
    <property type="project" value="TreeGrafter"/>
</dbReference>
<evidence type="ECO:0000256" key="2">
    <source>
        <dbReference type="ARBA" id="ARBA00022679"/>
    </source>
</evidence>
<evidence type="ECO:0000256" key="4">
    <source>
        <dbReference type="ARBA" id="ARBA00048462"/>
    </source>
</evidence>
<evidence type="ECO:0000313" key="6">
    <source>
        <dbReference type="EMBL" id="SIS20478.1"/>
    </source>
</evidence>
<dbReference type="PANTHER" id="PTHR42681:SF1">
    <property type="entry name" value="MALONYL-COA-ACYL CARRIER PROTEIN TRANSACYLASE, MITOCHONDRIAL"/>
    <property type="match status" value="1"/>
</dbReference>
<evidence type="ECO:0000256" key="3">
    <source>
        <dbReference type="ARBA" id="ARBA00023315"/>
    </source>
</evidence>
<dbReference type="GO" id="GO:0004314">
    <property type="term" value="F:[acyl-carrier-protein] S-malonyltransferase activity"/>
    <property type="evidence" value="ECO:0007669"/>
    <property type="project" value="UniProtKB-EC"/>
</dbReference>
<dbReference type="Gene3D" id="3.40.366.10">
    <property type="entry name" value="Malonyl-Coenzyme A Acyl Carrier Protein, domain 2"/>
    <property type="match status" value="1"/>
</dbReference>
<dbReference type="OrthoDB" id="5756162at2"/>
<keyword evidence="3" id="KW-0012">Acyltransferase</keyword>
<dbReference type="EC" id="2.3.1.39" evidence="1"/>
<comment type="catalytic activity">
    <reaction evidence="4">
        <text>holo-[ACP] + malonyl-CoA = malonyl-[ACP] + CoA</text>
        <dbReference type="Rhea" id="RHEA:41792"/>
        <dbReference type="Rhea" id="RHEA-COMP:9623"/>
        <dbReference type="Rhea" id="RHEA-COMP:9685"/>
        <dbReference type="ChEBI" id="CHEBI:57287"/>
        <dbReference type="ChEBI" id="CHEBI:57384"/>
        <dbReference type="ChEBI" id="CHEBI:64479"/>
        <dbReference type="ChEBI" id="CHEBI:78449"/>
        <dbReference type="EC" id="2.3.1.39"/>
    </reaction>
</comment>